<dbReference type="PANTHER" id="PTHR47994">
    <property type="entry name" value="F14D16.11-RELATED"/>
    <property type="match status" value="1"/>
</dbReference>
<evidence type="ECO:0000256" key="3">
    <source>
        <dbReference type="ARBA" id="ARBA00023125"/>
    </source>
</evidence>
<evidence type="ECO:0000313" key="8">
    <source>
        <dbReference type="EMBL" id="KAH9320443.1"/>
    </source>
</evidence>
<evidence type="ECO:0000256" key="1">
    <source>
        <dbReference type="ARBA" id="ARBA00004123"/>
    </source>
</evidence>
<keyword evidence="4" id="KW-0539">Nucleus</keyword>
<dbReference type="SUPFAM" id="SSF46689">
    <property type="entry name" value="Homeodomain-like"/>
    <property type="match status" value="1"/>
</dbReference>
<evidence type="ECO:0000259" key="6">
    <source>
        <dbReference type="PROSITE" id="PS50090"/>
    </source>
</evidence>
<feature type="domain" description="HTH myb-type" evidence="7">
    <location>
        <begin position="75"/>
        <end position="129"/>
    </location>
</feature>
<comment type="subcellular location">
    <subcellularLocation>
        <location evidence="1">Nucleus</location>
    </subcellularLocation>
</comment>
<evidence type="ECO:0000256" key="5">
    <source>
        <dbReference type="SAM" id="MobiDB-lite"/>
    </source>
</evidence>
<evidence type="ECO:0000259" key="7">
    <source>
        <dbReference type="PROSITE" id="PS51294"/>
    </source>
</evidence>
<dbReference type="Pfam" id="PF00249">
    <property type="entry name" value="Myb_DNA-binding"/>
    <property type="match status" value="2"/>
</dbReference>
<feature type="non-terminal residue" evidence="8">
    <location>
        <position position="403"/>
    </location>
</feature>
<dbReference type="PROSITE" id="PS50090">
    <property type="entry name" value="MYB_LIKE"/>
    <property type="match status" value="2"/>
</dbReference>
<dbReference type="InterPro" id="IPR001005">
    <property type="entry name" value="SANT/Myb"/>
</dbReference>
<feature type="domain" description="Myb-like" evidence="6">
    <location>
        <begin position="75"/>
        <end position="125"/>
    </location>
</feature>
<feature type="domain" description="Myb-like" evidence="6">
    <location>
        <begin position="22"/>
        <end position="74"/>
    </location>
</feature>
<dbReference type="Proteomes" id="UP000824469">
    <property type="component" value="Unassembled WGS sequence"/>
</dbReference>
<dbReference type="InterPro" id="IPR015495">
    <property type="entry name" value="Myb_TF_plants"/>
</dbReference>
<keyword evidence="2" id="KW-0677">Repeat</keyword>
<comment type="caution">
    <text evidence="8">The sequence shown here is derived from an EMBL/GenBank/DDBJ whole genome shotgun (WGS) entry which is preliminary data.</text>
</comment>
<keyword evidence="3" id="KW-0238">DNA-binding</keyword>
<dbReference type="EMBL" id="JAHRHJ020000003">
    <property type="protein sequence ID" value="KAH9320443.1"/>
    <property type="molecule type" value="Genomic_DNA"/>
</dbReference>
<dbReference type="AlphaFoldDB" id="A0AA38GFN5"/>
<dbReference type="PROSITE" id="PS51294">
    <property type="entry name" value="HTH_MYB"/>
    <property type="match status" value="2"/>
</dbReference>
<name>A0AA38GFN5_TAXCH</name>
<feature type="domain" description="HTH myb-type" evidence="7">
    <location>
        <begin position="22"/>
        <end position="74"/>
    </location>
</feature>
<sequence length="403" mass="45601">SYLIDMQQELPKTVGRTPCCSKVGLNRGPWTPDEDLLLNKYIQAFGEGRWRTLPKKAGLQRCGKSCRLRWMNYLRPDVKRGYISPDEEDLILRLHRLLGNRWSLIAGRIPGRTDNEIKNYWNTHLSKQLISQGIDPRTHKPLISLPIENPNTITPESSTDKSDPSTVKRNFDSARTTNNQDSDHQVHKKHKVEYVNAMDSLRSSVITTPALNYCEQGDMIDWKYNHVKANHHLFPVIDPADREGAAALLLNNLSINIPCIEALEPGLLSHGCSPYSFINNIPVTPFDIQPISNLSLDYHCNPIIHSAQAPPSTNKMQTCNEYEGYNMPKAEVFIDANGSAINSNGILQVYPPQDPYGSYIDSIVHDHQDLLLNEFHGSLTSEAENPNSSCDLWSLYQYHPYSI</sequence>
<protein>
    <recommendedName>
        <fullName evidence="10">Transcription factor</fullName>
    </recommendedName>
</protein>
<feature type="region of interest" description="Disordered" evidence="5">
    <location>
        <begin position="143"/>
        <end position="188"/>
    </location>
</feature>
<dbReference type="GO" id="GO:0003677">
    <property type="term" value="F:DNA binding"/>
    <property type="evidence" value="ECO:0007669"/>
    <property type="project" value="UniProtKB-KW"/>
</dbReference>
<evidence type="ECO:0008006" key="10">
    <source>
        <dbReference type="Google" id="ProtNLM"/>
    </source>
</evidence>
<dbReference type="FunFam" id="1.10.10.60:FF:000254">
    <property type="entry name" value="transcription repressor MYB5-like"/>
    <property type="match status" value="1"/>
</dbReference>
<evidence type="ECO:0000256" key="4">
    <source>
        <dbReference type="ARBA" id="ARBA00023242"/>
    </source>
</evidence>
<dbReference type="InterPro" id="IPR017930">
    <property type="entry name" value="Myb_dom"/>
</dbReference>
<dbReference type="FunFam" id="1.10.10.60:FF:000001">
    <property type="entry name" value="MYB-related transcription factor"/>
    <property type="match status" value="1"/>
</dbReference>
<dbReference type="SMART" id="SM00717">
    <property type="entry name" value="SANT"/>
    <property type="match status" value="2"/>
</dbReference>
<dbReference type="Gene3D" id="1.10.10.60">
    <property type="entry name" value="Homeodomain-like"/>
    <property type="match status" value="2"/>
</dbReference>
<proteinExistence type="predicted"/>
<accession>A0AA38GFN5</accession>
<dbReference type="PANTHER" id="PTHR47994:SF5">
    <property type="entry name" value="F14D16.11-RELATED"/>
    <property type="match status" value="1"/>
</dbReference>
<gene>
    <name evidence="8" type="ORF">KI387_015082</name>
</gene>
<keyword evidence="9" id="KW-1185">Reference proteome</keyword>
<evidence type="ECO:0000313" key="9">
    <source>
        <dbReference type="Proteomes" id="UP000824469"/>
    </source>
</evidence>
<feature type="compositionally biased region" description="Polar residues" evidence="5">
    <location>
        <begin position="164"/>
        <end position="180"/>
    </location>
</feature>
<evidence type="ECO:0000256" key="2">
    <source>
        <dbReference type="ARBA" id="ARBA00022737"/>
    </source>
</evidence>
<reference evidence="8 9" key="1">
    <citation type="journal article" date="2021" name="Nat. Plants">
        <title>The Taxus genome provides insights into paclitaxel biosynthesis.</title>
        <authorList>
            <person name="Xiong X."/>
            <person name="Gou J."/>
            <person name="Liao Q."/>
            <person name="Li Y."/>
            <person name="Zhou Q."/>
            <person name="Bi G."/>
            <person name="Li C."/>
            <person name="Du R."/>
            <person name="Wang X."/>
            <person name="Sun T."/>
            <person name="Guo L."/>
            <person name="Liang H."/>
            <person name="Lu P."/>
            <person name="Wu Y."/>
            <person name="Zhang Z."/>
            <person name="Ro D.K."/>
            <person name="Shang Y."/>
            <person name="Huang S."/>
            <person name="Yan J."/>
        </authorList>
    </citation>
    <scope>NUCLEOTIDE SEQUENCE [LARGE SCALE GENOMIC DNA]</scope>
    <source>
        <strain evidence="8">Ta-2019</strain>
    </source>
</reference>
<dbReference type="InterPro" id="IPR009057">
    <property type="entry name" value="Homeodomain-like_sf"/>
</dbReference>
<dbReference type="GO" id="GO:0005634">
    <property type="term" value="C:nucleus"/>
    <property type="evidence" value="ECO:0007669"/>
    <property type="project" value="UniProtKB-SubCell"/>
</dbReference>
<organism evidence="8 9">
    <name type="scientific">Taxus chinensis</name>
    <name type="common">Chinese yew</name>
    <name type="synonym">Taxus wallichiana var. chinensis</name>
    <dbReference type="NCBI Taxonomy" id="29808"/>
    <lineage>
        <taxon>Eukaryota</taxon>
        <taxon>Viridiplantae</taxon>
        <taxon>Streptophyta</taxon>
        <taxon>Embryophyta</taxon>
        <taxon>Tracheophyta</taxon>
        <taxon>Spermatophyta</taxon>
        <taxon>Pinopsida</taxon>
        <taxon>Pinidae</taxon>
        <taxon>Conifers II</taxon>
        <taxon>Cupressales</taxon>
        <taxon>Taxaceae</taxon>
        <taxon>Taxus</taxon>
    </lineage>
</organism>
<dbReference type="CDD" id="cd00167">
    <property type="entry name" value="SANT"/>
    <property type="match status" value="2"/>
</dbReference>